<sequence>MKRRTFVRSALATAFTASIPVEQLLAAGGQSTTKIVGDINAITGSGGTKAIEKAVIQELAA</sequence>
<organism evidence="1">
    <name type="scientific">marine metagenome</name>
    <dbReference type="NCBI Taxonomy" id="408172"/>
    <lineage>
        <taxon>unclassified sequences</taxon>
        <taxon>metagenomes</taxon>
        <taxon>ecological metagenomes</taxon>
    </lineage>
</organism>
<name>A0A382JDY2_9ZZZZ</name>
<accession>A0A382JDY2</accession>
<reference evidence="1" key="1">
    <citation type="submission" date="2018-05" db="EMBL/GenBank/DDBJ databases">
        <authorList>
            <person name="Lanie J.A."/>
            <person name="Ng W.-L."/>
            <person name="Kazmierczak K.M."/>
            <person name="Andrzejewski T.M."/>
            <person name="Davidsen T.M."/>
            <person name="Wayne K.J."/>
            <person name="Tettelin H."/>
            <person name="Glass J.I."/>
            <person name="Rusch D."/>
            <person name="Podicherti R."/>
            <person name="Tsui H.-C.T."/>
            <person name="Winkler M.E."/>
        </authorList>
    </citation>
    <scope>NUCLEOTIDE SEQUENCE</scope>
</reference>
<dbReference type="EMBL" id="UINC01073584">
    <property type="protein sequence ID" value="SVC10086.1"/>
    <property type="molecule type" value="Genomic_DNA"/>
</dbReference>
<feature type="non-terminal residue" evidence="1">
    <location>
        <position position="61"/>
    </location>
</feature>
<protein>
    <submittedName>
        <fullName evidence="1">Uncharacterized protein</fullName>
    </submittedName>
</protein>
<proteinExistence type="predicted"/>
<gene>
    <name evidence="1" type="ORF">METZ01_LOCUS262940</name>
</gene>
<evidence type="ECO:0000313" key="1">
    <source>
        <dbReference type="EMBL" id="SVC10086.1"/>
    </source>
</evidence>
<dbReference type="AlphaFoldDB" id="A0A382JDY2"/>